<dbReference type="Proteomes" id="UP000017836">
    <property type="component" value="Unassembled WGS sequence"/>
</dbReference>
<dbReference type="EMBL" id="KI392312">
    <property type="protein sequence ID" value="ERN17650.1"/>
    <property type="molecule type" value="Genomic_DNA"/>
</dbReference>
<dbReference type="InterPro" id="IPR002885">
    <property type="entry name" value="PPR_rpt"/>
</dbReference>
<organism evidence="4 5">
    <name type="scientific">Amborella trichopoda</name>
    <dbReference type="NCBI Taxonomy" id="13333"/>
    <lineage>
        <taxon>Eukaryota</taxon>
        <taxon>Viridiplantae</taxon>
        <taxon>Streptophyta</taxon>
        <taxon>Embryophyta</taxon>
        <taxon>Tracheophyta</taxon>
        <taxon>Spermatophyta</taxon>
        <taxon>Magnoliopsida</taxon>
        <taxon>Amborellales</taxon>
        <taxon>Amborellaceae</taxon>
        <taxon>Amborella</taxon>
    </lineage>
</organism>
<evidence type="ECO:0000259" key="3">
    <source>
        <dbReference type="Pfam" id="PF23276"/>
    </source>
</evidence>
<sequence>MASFSQVSPAHHRASLSKLTDSAQIPSFSTKPTTLIRYLSTAAARTAYQTQTHSSRESPRDFQQYPNDFYREMGGFNNVGPVKSDQEAIEQAQDTGPNGTIEELDAFMKDGKLKEALEVLGLMEKRGVFVDSGCYLRLLKACGDYKSIEEGKAVHGHIERSSNSRIEVRVYNQILEMYSKCGAMDDAYQLFEKMPQRNLTSWDTMIHGFKA</sequence>
<gene>
    <name evidence="4" type="ORF">AMTR_s00059p00181750</name>
</gene>
<evidence type="ECO:0000256" key="1">
    <source>
        <dbReference type="ARBA" id="ARBA00022737"/>
    </source>
</evidence>
<dbReference type="PANTHER" id="PTHR47926">
    <property type="entry name" value="PENTATRICOPEPTIDE REPEAT-CONTAINING PROTEIN"/>
    <property type="match status" value="1"/>
</dbReference>
<protein>
    <recommendedName>
        <fullName evidence="3">Pentatricopeptide repeat-containing protein-mitochondrial domain-containing protein</fullName>
    </recommendedName>
</protein>
<dbReference type="InterPro" id="IPR011990">
    <property type="entry name" value="TPR-like_helical_dom_sf"/>
</dbReference>
<keyword evidence="5" id="KW-1185">Reference proteome</keyword>
<dbReference type="Gene3D" id="1.25.40.10">
    <property type="entry name" value="Tetratricopeptide repeat domain"/>
    <property type="match status" value="1"/>
</dbReference>
<evidence type="ECO:0000313" key="4">
    <source>
        <dbReference type="EMBL" id="ERN17650.1"/>
    </source>
</evidence>
<dbReference type="GO" id="GO:0009451">
    <property type="term" value="P:RNA modification"/>
    <property type="evidence" value="ECO:0007669"/>
    <property type="project" value="InterPro"/>
</dbReference>
<dbReference type="eggNOG" id="KOG4197">
    <property type="taxonomic scope" value="Eukaryota"/>
</dbReference>
<dbReference type="GO" id="GO:0003723">
    <property type="term" value="F:RNA binding"/>
    <property type="evidence" value="ECO:0007669"/>
    <property type="project" value="InterPro"/>
</dbReference>
<proteinExistence type="predicted"/>
<dbReference type="STRING" id="13333.U5D601"/>
<dbReference type="Gramene" id="ERN17650">
    <property type="protein sequence ID" value="ERN17650"/>
    <property type="gene ID" value="AMTR_s00059p00181750"/>
</dbReference>
<evidence type="ECO:0000256" key="2">
    <source>
        <dbReference type="PROSITE-ProRule" id="PRU00708"/>
    </source>
</evidence>
<dbReference type="InterPro" id="IPR046960">
    <property type="entry name" value="PPR_At4g14850-like_plant"/>
</dbReference>
<dbReference type="PANTHER" id="PTHR47926:SF388">
    <property type="entry name" value="DYW DOMAIN-CONTAINING PROTEIN"/>
    <property type="match status" value="1"/>
</dbReference>
<dbReference type="PROSITE" id="PS51375">
    <property type="entry name" value="PPR"/>
    <property type="match status" value="1"/>
</dbReference>
<dbReference type="Pfam" id="PF23276">
    <property type="entry name" value="TPR_24"/>
    <property type="match status" value="1"/>
</dbReference>
<dbReference type="InterPro" id="IPR057027">
    <property type="entry name" value="TPR_mt"/>
</dbReference>
<keyword evidence="1" id="KW-0677">Repeat</keyword>
<feature type="domain" description="Pentatricopeptide repeat-containing protein-mitochondrial" evidence="3">
    <location>
        <begin position="104"/>
        <end position="193"/>
    </location>
</feature>
<dbReference type="HOGENOM" id="CLU_1306353_0_0_1"/>
<dbReference type="NCBIfam" id="TIGR00756">
    <property type="entry name" value="PPR"/>
    <property type="match status" value="2"/>
</dbReference>
<dbReference type="AlphaFoldDB" id="U5D601"/>
<name>U5D601_AMBTC</name>
<feature type="repeat" description="PPR" evidence="2">
    <location>
        <begin position="167"/>
        <end position="201"/>
    </location>
</feature>
<evidence type="ECO:0000313" key="5">
    <source>
        <dbReference type="Proteomes" id="UP000017836"/>
    </source>
</evidence>
<reference evidence="5" key="1">
    <citation type="journal article" date="2013" name="Science">
        <title>The Amborella genome and the evolution of flowering plants.</title>
        <authorList>
            <consortium name="Amborella Genome Project"/>
        </authorList>
    </citation>
    <scope>NUCLEOTIDE SEQUENCE [LARGE SCALE GENOMIC DNA]</scope>
</reference>
<accession>U5D601</accession>